<evidence type="ECO:0000256" key="5">
    <source>
        <dbReference type="ARBA" id="ARBA00022917"/>
    </source>
</evidence>
<dbReference type="GO" id="GO:0005829">
    <property type="term" value="C:cytosol"/>
    <property type="evidence" value="ECO:0007669"/>
    <property type="project" value="TreeGrafter"/>
</dbReference>
<accession>A0A2H0DX91</accession>
<dbReference type="InterPro" id="IPR024109">
    <property type="entry name" value="Trp-tRNA-ligase_bac-type"/>
</dbReference>
<keyword evidence="2 8" id="KW-0436">Ligase</keyword>
<dbReference type="Gene3D" id="3.40.50.620">
    <property type="entry name" value="HUPs"/>
    <property type="match status" value="1"/>
</dbReference>
<gene>
    <name evidence="8 10" type="primary">trpS</name>
    <name evidence="10" type="ORF">COW82_00160</name>
</gene>
<organism evidence="10 11">
    <name type="scientific">Candidatus Campbellbacteria bacterium CG22_combo_CG10-13_8_21_14_all_43_18</name>
    <dbReference type="NCBI Taxonomy" id="1974530"/>
    <lineage>
        <taxon>Bacteria</taxon>
        <taxon>Candidatus Campbelliibacteriota</taxon>
    </lineage>
</organism>
<dbReference type="Proteomes" id="UP000231276">
    <property type="component" value="Unassembled WGS sequence"/>
</dbReference>
<comment type="similarity">
    <text evidence="1 8 9">Belongs to the class-I aminoacyl-tRNA synthetase family.</text>
</comment>
<keyword evidence="8" id="KW-0963">Cytoplasm</keyword>
<keyword evidence="5 8" id="KW-0648">Protein biosynthesis</keyword>
<evidence type="ECO:0000256" key="2">
    <source>
        <dbReference type="ARBA" id="ARBA00022598"/>
    </source>
</evidence>
<protein>
    <recommendedName>
        <fullName evidence="8">Tryptophan--tRNA ligase</fullName>
        <ecNumber evidence="8">6.1.1.2</ecNumber>
    </recommendedName>
    <alternativeName>
        <fullName evidence="8">Tryptophanyl-tRNA synthetase</fullName>
        <shortName evidence="8">TrpRS</shortName>
    </alternativeName>
</protein>
<evidence type="ECO:0000256" key="8">
    <source>
        <dbReference type="HAMAP-Rule" id="MF_00140"/>
    </source>
</evidence>
<feature type="binding site" evidence="8">
    <location>
        <position position="184"/>
    </location>
    <ligand>
        <name>ATP</name>
        <dbReference type="ChEBI" id="CHEBI:30616"/>
    </ligand>
</feature>
<feature type="binding site" evidence="8">
    <location>
        <begin position="10"/>
        <end position="12"/>
    </location>
    <ligand>
        <name>ATP</name>
        <dbReference type="ChEBI" id="CHEBI:30616"/>
    </ligand>
</feature>
<dbReference type="FunFam" id="1.10.240.10:FF:000005">
    <property type="entry name" value="Tryptophan--tRNA ligase"/>
    <property type="match status" value="1"/>
</dbReference>
<evidence type="ECO:0000256" key="9">
    <source>
        <dbReference type="RuleBase" id="RU363036"/>
    </source>
</evidence>
<dbReference type="GO" id="GO:0005524">
    <property type="term" value="F:ATP binding"/>
    <property type="evidence" value="ECO:0007669"/>
    <property type="project" value="UniProtKB-UniRule"/>
</dbReference>
<keyword evidence="6 8" id="KW-0030">Aminoacyl-tRNA synthetase</keyword>
<evidence type="ECO:0000256" key="7">
    <source>
        <dbReference type="ARBA" id="ARBA00049929"/>
    </source>
</evidence>
<feature type="binding site" evidence="8">
    <location>
        <position position="133"/>
    </location>
    <ligand>
        <name>L-tryptophan</name>
        <dbReference type="ChEBI" id="CHEBI:57912"/>
    </ligand>
</feature>
<evidence type="ECO:0000256" key="1">
    <source>
        <dbReference type="ARBA" id="ARBA00005594"/>
    </source>
</evidence>
<dbReference type="AlphaFoldDB" id="A0A2H0DX91"/>
<dbReference type="CDD" id="cd00806">
    <property type="entry name" value="TrpRS_core"/>
    <property type="match status" value="1"/>
</dbReference>
<comment type="subcellular location">
    <subcellularLocation>
        <location evidence="8">Cytoplasm</location>
    </subcellularLocation>
</comment>
<evidence type="ECO:0000313" key="10">
    <source>
        <dbReference type="EMBL" id="PIP86787.1"/>
    </source>
</evidence>
<keyword evidence="4 8" id="KW-0067">ATP-binding</keyword>
<proteinExistence type="inferred from homology"/>
<feature type="short sequence motif" description="'HIGH' region" evidence="8">
    <location>
        <begin position="11"/>
        <end position="19"/>
    </location>
</feature>
<sequence>MKKVLLSGIQPSGDLHIGNYFGAMKQFVDMQNEYDAYISIVNYHAMTTIQTGRELRENTLKSVIDHLAVGLDPEKATLFVQSDLEGLNELTWIFNTLITAPYLERAHAYKDKAEKGIEPSMGLFDYPVLMAADILIMNADVVPVGEDQRQHVEMTREIARKFNNKYGDVFKEPKEMIMKEVAVVPGIDGEKMSKSYGNTISLFATDTEIRGQVAKIVTDSTPVGESINPQNDNVFALHKLFSGKEIDELRQRYEKGEIGHKESKDILAENIIKYLTPFRKTREELMNDKDYVYGVLKEGAKRANGKAREIIQKVREVTGIKYV</sequence>
<reference evidence="10 11" key="1">
    <citation type="submission" date="2017-09" db="EMBL/GenBank/DDBJ databases">
        <title>Depth-based differentiation of microbial function through sediment-hosted aquifers and enrichment of novel symbionts in the deep terrestrial subsurface.</title>
        <authorList>
            <person name="Probst A.J."/>
            <person name="Ladd B."/>
            <person name="Jarett J.K."/>
            <person name="Geller-Mcgrath D.E."/>
            <person name="Sieber C.M."/>
            <person name="Emerson J.B."/>
            <person name="Anantharaman K."/>
            <person name="Thomas B.C."/>
            <person name="Malmstrom R."/>
            <person name="Stieglmeier M."/>
            <person name="Klingl A."/>
            <person name="Woyke T."/>
            <person name="Ryan C.M."/>
            <person name="Banfield J.F."/>
        </authorList>
    </citation>
    <scope>NUCLEOTIDE SEQUENCE [LARGE SCALE GENOMIC DNA]</scope>
    <source>
        <strain evidence="10">CG22_combo_CG10-13_8_21_14_all_43_18</strain>
    </source>
</reference>
<dbReference type="InterPro" id="IPR001412">
    <property type="entry name" value="aa-tRNA-synth_I_CS"/>
</dbReference>
<feature type="binding site" evidence="8">
    <location>
        <begin position="18"/>
        <end position="19"/>
    </location>
    <ligand>
        <name>ATP</name>
        <dbReference type="ChEBI" id="CHEBI:30616"/>
    </ligand>
</feature>
<dbReference type="InterPro" id="IPR014729">
    <property type="entry name" value="Rossmann-like_a/b/a_fold"/>
</dbReference>
<comment type="subunit">
    <text evidence="8">Homodimer.</text>
</comment>
<evidence type="ECO:0000313" key="11">
    <source>
        <dbReference type="Proteomes" id="UP000231276"/>
    </source>
</evidence>
<dbReference type="GO" id="GO:0004830">
    <property type="term" value="F:tryptophan-tRNA ligase activity"/>
    <property type="evidence" value="ECO:0007669"/>
    <property type="project" value="UniProtKB-UniRule"/>
</dbReference>
<dbReference type="InterPro" id="IPR002306">
    <property type="entry name" value="Trp-tRNA-ligase"/>
</dbReference>
<dbReference type="EC" id="6.1.1.2" evidence="8"/>
<keyword evidence="3 8" id="KW-0547">Nucleotide-binding</keyword>
<dbReference type="NCBIfam" id="TIGR00233">
    <property type="entry name" value="trpS"/>
    <property type="match status" value="1"/>
</dbReference>
<comment type="catalytic activity">
    <reaction evidence="7 8">
        <text>tRNA(Trp) + L-tryptophan + ATP = L-tryptophyl-tRNA(Trp) + AMP + diphosphate + H(+)</text>
        <dbReference type="Rhea" id="RHEA:24080"/>
        <dbReference type="Rhea" id="RHEA-COMP:9671"/>
        <dbReference type="Rhea" id="RHEA-COMP:9705"/>
        <dbReference type="ChEBI" id="CHEBI:15378"/>
        <dbReference type="ChEBI" id="CHEBI:30616"/>
        <dbReference type="ChEBI" id="CHEBI:33019"/>
        <dbReference type="ChEBI" id="CHEBI:57912"/>
        <dbReference type="ChEBI" id="CHEBI:78442"/>
        <dbReference type="ChEBI" id="CHEBI:78535"/>
        <dbReference type="ChEBI" id="CHEBI:456215"/>
        <dbReference type="EC" id="6.1.1.2"/>
    </reaction>
</comment>
<dbReference type="PRINTS" id="PR01039">
    <property type="entry name" value="TRNASYNTHTRP"/>
</dbReference>
<feature type="binding site" evidence="8">
    <location>
        <begin position="191"/>
        <end position="195"/>
    </location>
    <ligand>
        <name>ATP</name>
        <dbReference type="ChEBI" id="CHEBI:30616"/>
    </ligand>
</feature>
<dbReference type="GO" id="GO:0006436">
    <property type="term" value="P:tryptophanyl-tRNA aminoacylation"/>
    <property type="evidence" value="ECO:0007669"/>
    <property type="project" value="UniProtKB-UniRule"/>
</dbReference>
<dbReference type="Gene3D" id="1.10.240.10">
    <property type="entry name" value="Tyrosyl-Transfer RNA Synthetase"/>
    <property type="match status" value="1"/>
</dbReference>
<evidence type="ECO:0000256" key="6">
    <source>
        <dbReference type="ARBA" id="ARBA00023146"/>
    </source>
</evidence>
<comment type="function">
    <text evidence="8">Catalyzes the attachment of tryptophan to tRNA(Trp).</text>
</comment>
<dbReference type="InterPro" id="IPR002305">
    <property type="entry name" value="aa-tRNA-synth_Ic"/>
</dbReference>
<feature type="short sequence motif" description="'KMSKS' region" evidence="8">
    <location>
        <begin position="191"/>
        <end position="195"/>
    </location>
</feature>
<feature type="binding site" evidence="8">
    <location>
        <begin position="145"/>
        <end position="147"/>
    </location>
    <ligand>
        <name>ATP</name>
        <dbReference type="ChEBI" id="CHEBI:30616"/>
    </ligand>
</feature>
<dbReference type="HAMAP" id="MF_00140_B">
    <property type="entry name" value="Trp_tRNA_synth_B"/>
    <property type="match status" value="1"/>
</dbReference>
<evidence type="ECO:0000256" key="4">
    <source>
        <dbReference type="ARBA" id="ARBA00022840"/>
    </source>
</evidence>
<name>A0A2H0DX91_9BACT</name>
<evidence type="ECO:0000256" key="3">
    <source>
        <dbReference type="ARBA" id="ARBA00022741"/>
    </source>
</evidence>
<dbReference type="PROSITE" id="PS00178">
    <property type="entry name" value="AA_TRNA_LIGASE_I"/>
    <property type="match status" value="1"/>
</dbReference>
<dbReference type="InterPro" id="IPR050203">
    <property type="entry name" value="Trp-tRNA_synthetase"/>
</dbReference>
<dbReference type="PANTHER" id="PTHR43766">
    <property type="entry name" value="TRYPTOPHAN--TRNA LIGASE, MITOCHONDRIAL"/>
    <property type="match status" value="1"/>
</dbReference>
<dbReference type="PANTHER" id="PTHR43766:SF1">
    <property type="entry name" value="TRYPTOPHAN--TRNA LIGASE, MITOCHONDRIAL"/>
    <property type="match status" value="1"/>
</dbReference>
<dbReference type="Pfam" id="PF00579">
    <property type="entry name" value="tRNA-synt_1b"/>
    <property type="match status" value="1"/>
</dbReference>
<comment type="caution">
    <text evidence="10">The sequence shown here is derived from an EMBL/GenBank/DDBJ whole genome shotgun (WGS) entry which is preliminary data.</text>
</comment>
<dbReference type="SUPFAM" id="SSF52374">
    <property type="entry name" value="Nucleotidylyl transferase"/>
    <property type="match status" value="1"/>
</dbReference>
<dbReference type="EMBL" id="PCTS01000003">
    <property type="protein sequence ID" value="PIP86787.1"/>
    <property type="molecule type" value="Genomic_DNA"/>
</dbReference>